<dbReference type="AlphaFoldDB" id="A0A2I0VRH9"/>
<evidence type="ECO:0000313" key="1">
    <source>
        <dbReference type="EMBL" id="PKU66003.1"/>
    </source>
</evidence>
<accession>A0A2I0VRH9</accession>
<evidence type="ECO:0000313" key="2">
    <source>
        <dbReference type="Proteomes" id="UP000233837"/>
    </source>
</evidence>
<name>A0A2I0VRH9_9ASPA</name>
<protein>
    <submittedName>
        <fullName evidence="1">Uncharacterized protein</fullName>
    </submittedName>
</protein>
<organism evidence="1 2">
    <name type="scientific">Dendrobium catenatum</name>
    <dbReference type="NCBI Taxonomy" id="906689"/>
    <lineage>
        <taxon>Eukaryota</taxon>
        <taxon>Viridiplantae</taxon>
        <taxon>Streptophyta</taxon>
        <taxon>Embryophyta</taxon>
        <taxon>Tracheophyta</taxon>
        <taxon>Spermatophyta</taxon>
        <taxon>Magnoliopsida</taxon>
        <taxon>Liliopsida</taxon>
        <taxon>Asparagales</taxon>
        <taxon>Orchidaceae</taxon>
        <taxon>Epidendroideae</taxon>
        <taxon>Malaxideae</taxon>
        <taxon>Dendrobiinae</taxon>
        <taxon>Dendrobium</taxon>
    </lineage>
</organism>
<dbReference type="Proteomes" id="UP000233837">
    <property type="component" value="Unassembled WGS sequence"/>
</dbReference>
<reference evidence="1 2" key="1">
    <citation type="journal article" date="2016" name="Sci. Rep.">
        <title>The Dendrobium catenatum Lindl. genome sequence provides insights into polysaccharide synthase, floral development and adaptive evolution.</title>
        <authorList>
            <person name="Zhang G.Q."/>
            <person name="Xu Q."/>
            <person name="Bian C."/>
            <person name="Tsai W.C."/>
            <person name="Yeh C.M."/>
            <person name="Liu K.W."/>
            <person name="Yoshida K."/>
            <person name="Zhang L.S."/>
            <person name="Chang S.B."/>
            <person name="Chen F."/>
            <person name="Shi Y."/>
            <person name="Su Y.Y."/>
            <person name="Zhang Y.Q."/>
            <person name="Chen L.J."/>
            <person name="Yin Y."/>
            <person name="Lin M."/>
            <person name="Huang H."/>
            <person name="Deng H."/>
            <person name="Wang Z.W."/>
            <person name="Zhu S.L."/>
            <person name="Zhao X."/>
            <person name="Deng C."/>
            <person name="Niu S.C."/>
            <person name="Huang J."/>
            <person name="Wang M."/>
            <person name="Liu G.H."/>
            <person name="Yang H.J."/>
            <person name="Xiao X.J."/>
            <person name="Hsiao Y.Y."/>
            <person name="Wu W.L."/>
            <person name="Chen Y.Y."/>
            <person name="Mitsuda N."/>
            <person name="Ohme-Takagi M."/>
            <person name="Luo Y.B."/>
            <person name="Van de Peer Y."/>
            <person name="Liu Z.J."/>
        </authorList>
    </citation>
    <scope>NUCLEOTIDE SEQUENCE [LARGE SCALE GENOMIC DNA]</scope>
    <source>
        <tissue evidence="1">The whole plant</tissue>
    </source>
</reference>
<gene>
    <name evidence="1" type="ORF">MA16_Dca009078</name>
</gene>
<sequence length="179" mass="19938">MSHPSRYPRDIKRPKEGRGSVALSLSLSLSLSPISSPSLQLFPHSHRYSASLLLLLPFQSGWKSRHFDGSNDRSSRLWCGFSSSFVMFDFALDNFPSLSNRKTDILVGSGTTARSCEDHFHPIPRFIGSSVRFSFAPPTFPSSRVGSYNILTEATLGAHCCEVTFSLPPRLRLFVTVRL</sequence>
<dbReference type="EMBL" id="KZ503303">
    <property type="protein sequence ID" value="PKU66003.1"/>
    <property type="molecule type" value="Genomic_DNA"/>
</dbReference>
<proteinExistence type="predicted"/>
<reference evidence="1 2" key="2">
    <citation type="journal article" date="2017" name="Nature">
        <title>The Apostasia genome and the evolution of orchids.</title>
        <authorList>
            <person name="Zhang G.Q."/>
            <person name="Liu K.W."/>
            <person name="Li Z."/>
            <person name="Lohaus R."/>
            <person name="Hsiao Y.Y."/>
            <person name="Niu S.C."/>
            <person name="Wang J.Y."/>
            <person name="Lin Y.C."/>
            <person name="Xu Q."/>
            <person name="Chen L.J."/>
            <person name="Yoshida K."/>
            <person name="Fujiwara S."/>
            <person name="Wang Z.W."/>
            <person name="Zhang Y.Q."/>
            <person name="Mitsuda N."/>
            <person name="Wang M."/>
            <person name="Liu G.H."/>
            <person name="Pecoraro L."/>
            <person name="Huang H.X."/>
            <person name="Xiao X.J."/>
            <person name="Lin M."/>
            <person name="Wu X.Y."/>
            <person name="Wu W.L."/>
            <person name="Chen Y.Y."/>
            <person name="Chang S.B."/>
            <person name="Sakamoto S."/>
            <person name="Ohme-Takagi M."/>
            <person name="Yagi M."/>
            <person name="Zeng S.J."/>
            <person name="Shen C.Y."/>
            <person name="Yeh C.M."/>
            <person name="Luo Y.B."/>
            <person name="Tsai W.C."/>
            <person name="Van de Peer Y."/>
            <person name="Liu Z.J."/>
        </authorList>
    </citation>
    <scope>NUCLEOTIDE SEQUENCE [LARGE SCALE GENOMIC DNA]</scope>
    <source>
        <tissue evidence="1">The whole plant</tissue>
    </source>
</reference>
<keyword evidence="2" id="KW-1185">Reference proteome</keyword>